<gene>
    <name evidence="2" type="ORF">BDZ94DRAFT_1319079</name>
</gene>
<dbReference type="AlphaFoldDB" id="A0A9P6CNR0"/>
<keyword evidence="1" id="KW-0749">Sporulation</keyword>
<dbReference type="Pfam" id="PF01338">
    <property type="entry name" value="Bac_thur_toxin"/>
    <property type="match status" value="1"/>
</dbReference>
<organism evidence="2 3">
    <name type="scientific">Collybia nuda</name>
    <dbReference type="NCBI Taxonomy" id="64659"/>
    <lineage>
        <taxon>Eukaryota</taxon>
        <taxon>Fungi</taxon>
        <taxon>Dikarya</taxon>
        <taxon>Basidiomycota</taxon>
        <taxon>Agaricomycotina</taxon>
        <taxon>Agaricomycetes</taxon>
        <taxon>Agaricomycetidae</taxon>
        <taxon>Agaricales</taxon>
        <taxon>Tricholomatineae</taxon>
        <taxon>Clitocybaceae</taxon>
        <taxon>Collybia</taxon>
    </lineage>
</organism>
<dbReference type="InterPro" id="IPR001615">
    <property type="entry name" value="Endotoxin_CytB"/>
</dbReference>
<dbReference type="Gene3D" id="3.40.198.10">
    <property type="entry name" value="Delta-endotoxin CytB-like"/>
    <property type="match status" value="1"/>
</dbReference>
<dbReference type="GO" id="GO:0030435">
    <property type="term" value="P:sporulation resulting in formation of a cellular spore"/>
    <property type="evidence" value="ECO:0007669"/>
    <property type="project" value="UniProtKB-KW"/>
</dbReference>
<accession>A0A9P6CNR0</accession>
<protein>
    <submittedName>
        <fullName evidence="2">Volvatoxin A2 in monoclinic crystal</fullName>
    </submittedName>
</protein>
<evidence type="ECO:0000313" key="3">
    <source>
        <dbReference type="Proteomes" id="UP000807353"/>
    </source>
</evidence>
<sequence>MSKLEVRVLSAKGSESSSFVSPTVSYIRIMIEAGDVFQPVDGLPEDLVLTSLQVMKFSGGYLTVGDEPNFDWPGFKNAVDHYPKDDLTLDKYNQSTINQQTQDVDSMVNKVATFLHDAFSAAVELDQLRAIILNTFTNLRESSDSGFLQFSSSSEKHNSSWEYRVLFSVPFGQNAPSYFYSLVTTIKITADIVEESSWWGLSSSTKQNFGAQIDGMELVVKKGFKAPLWSVSSGLVLSF</sequence>
<evidence type="ECO:0000313" key="2">
    <source>
        <dbReference type="EMBL" id="KAF9466913.1"/>
    </source>
</evidence>
<evidence type="ECO:0000256" key="1">
    <source>
        <dbReference type="ARBA" id="ARBA00022969"/>
    </source>
</evidence>
<dbReference type="InterPro" id="IPR035918">
    <property type="entry name" value="CytB_endotoxin-like_sf"/>
</dbReference>
<comment type="caution">
    <text evidence="2">The sequence shown here is derived from an EMBL/GenBank/DDBJ whole genome shotgun (WGS) entry which is preliminary data.</text>
</comment>
<proteinExistence type="predicted"/>
<dbReference type="EMBL" id="MU150239">
    <property type="protein sequence ID" value="KAF9466913.1"/>
    <property type="molecule type" value="Genomic_DNA"/>
</dbReference>
<dbReference type="OrthoDB" id="3178885at2759"/>
<dbReference type="SUPFAM" id="SSF55676">
    <property type="entry name" value="CytB endotoxin-like"/>
    <property type="match status" value="1"/>
</dbReference>
<reference evidence="2" key="1">
    <citation type="submission" date="2020-11" db="EMBL/GenBank/DDBJ databases">
        <authorList>
            <consortium name="DOE Joint Genome Institute"/>
            <person name="Ahrendt S."/>
            <person name="Riley R."/>
            <person name="Andreopoulos W."/>
            <person name="Labutti K."/>
            <person name="Pangilinan J."/>
            <person name="Ruiz-Duenas F.J."/>
            <person name="Barrasa J.M."/>
            <person name="Sanchez-Garcia M."/>
            <person name="Camarero S."/>
            <person name="Miyauchi S."/>
            <person name="Serrano A."/>
            <person name="Linde D."/>
            <person name="Babiker R."/>
            <person name="Drula E."/>
            <person name="Ayuso-Fernandez I."/>
            <person name="Pacheco R."/>
            <person name="Padilla G."/>
            <person name="Ferreira P."/>
            <person name="Barriuso J."/>
            <person name="Kellner H."/>
            <person name="Castanera R."/>
            <person name="Alfaro M."/>
            <person name="Ramirez L."/>
            <person name="Pisabarro A.G."/>
            <person name="Kuo A."/>
            <person name="Tritt A."/>
            <person name="Lipzen A."/>
            <person name="He G."/>
            <person name="Yan M."/>
            <person name="Ng V."/>
            <person name="Cullen D."/>
            <person name="Martin F."/>
            <person name="Rosso M.-N."/>
            <person name="Henrissat B."/>
            <person name="Hibbett D."/>
            <person name="Martinez A.T."/>
            <person name="Grigoriev I.V."/>
        </authorList>
    </citation>
    <scope>NUCLEOTIDE SEQUENCE</scope>
    <source>
        <strain evidence="2">CBS 247.69</strain>
    </source>
</reference>
<name>A0A9P6CNR0_9AGAR</name>
<dbReference type="Proteomes" id="UP000807353">
    <property type="component" value="Unassembled WGS sequence"/>
</dbReference>
<keyword evidence="3" id="KW-1185">Reference proteome</keyword>
<dbReference type="GO" id="GO:0005576">
    <property type="term" value="C:extracellular region"/>
    <property type="evidence" value="ECO:0007669"/>
    <property type="project" value="InterPro"/>
</dbReference>